<dbReference type="FunFam" id="3.40.630.30:FF:000064">
    <property type="entry name" value="GNAT family acetyltransferase"/>
    <property type="match status" value="1"/>
</dbReference>
<evidence type="ECO:0000256" key="1">
    <source>
        <dbReference type="ARBA" id="ARBA00008694"/>
    </source>
</evidence>
<dbReference type="PANTHER" id="PTHR10545">
    <property type="entry name" value="DIAMINE N-ACETYLTRANSFERASE"/>
    <property type="match status" value="1"/>
</dbReference>
<dbReference type="Gene3D" id="3.40.630.30">
    <property type="match status" value="2"/>
</dbReference>
<keyword evidence="5" id="KW-1185">Reference proteome</keyword>
<dbReference type="AlphaFoldDB" id="A0A2A6CLX7"/>
<proteinExistence type="inferred from homology"/>
<protein>
    <submittedName>
        <fullName evidence="4">Acetyltransferase</fullName>
    </submittedName>
</protein>
<dbReference type="CDD" id="cd04301">
    <property type="entry name" value="NAT_SF"/>
    <property type="match status" value="1"/>
</dbReference>
<keyword evidence="3" id="KW-0012">Acyltransferase</keyword>
<dbReference type="EnsemblMetazoa" id="PPA29290.1">
    <property type="protein sequence ID" value="PPA29290.1"/>
    <property type="gene ID" value="WBGene00118844"/>
</dbReference>
<reference evidence="4" key="2">
    <citation type="submission" date="2022-06" db="UniProtKB">
        <authorList>
            <consortium name="EnsemblMetazoa"/>
        </authorList>
    </citation>
    <scope>IDENTIFICATION</scope>
    <source>
        <strain evidence="4">PS312</strain>
    </source>
</reference>
<dbReference type="InterPro" id="IPR016181">
    <property type="entry name" value="Acyl_CoA_acyltransferase"/>
</dbReference>
<evidence type="ECO:0000256" key="3">
    <source>
        <dbReference type="ARBA" id="ARBA00023315"/>
    </source>
</evidence>
<dbReference type="Pfam" id="PF00583">
    <property type="entry name" value="Acetyltransf_1"/>
    <property type="match status" value="1"/>
</dbReference>
<dbReference type="SUPFAM" id="SSF55729">
    <property type="entry name" value="Acyl-CoA N-acyltransferases (Nat)"/>
    <property type="match status" value="1"/>
</dbReference>
<keyword evidence="2" id="KW-0808">Transferase</keyword>
<accession>A0A8R1YM51</accession>
<name>A0A2A6CLX7_PRIPA</name>
<dbReference type="OrthoDB" id="7305308at2759"/>
<evidence type="ECO:0000313" key="4">
    <source>
        <dbReference type="EnsemblMetazoa" id="PPA29290.1"/>
    </source>
</evidence>
<gene>
    <name evidence="4" type="primary">WBGene00118844</name>
</gene>
<dbReference type="PANTHER" id="PTHR10545:SF29">
    <property type="entry name" value="GH14572P-RELATED"/>
    <property type="match status" value="1"/>
</dbReference>
<dbReference type="InterPro" id="IPR051016">
    <property type="entry name" value="Diverse_Substrate_AcTransf"/>
</dbReference>
<accession>A0A2A6CLX7</accession>
<dbReference type="InterPro" id="IPR000182">
    <property type="entry name" value="GNAT_dom"/>
</dbReference>
<dbReference type="Proteomes" id="UP000005239">
    <property type="component" value="Unassembled WGS sequence"/>
</dbReference>
<sequence>MPLRAATKDDVSLLYDMIVELATFEKLEHEVVISREQFAKDFDNKIVHGFVVFDDEDGKPAGMVTYSYRYDCWSGRYIYMNELLVRPEYRNKQYGKQLWAAVANEDGVSHINWSVLGWNKRAIAFYDAVSGVVEEKNEEGFLRYRMTREGIQKILGFVIFYSEFSSARSTIHTVMSLREVTTDDLPDVYDMLVELSIFENMRSEMTLSSYQFEKDFEQGYFRGFITKLPAGMALYHEQYHSWKGKVDGVTKMTDVHEYYKLNRDHIEQFAADSEN</sequence>
<dbReference type="PROSITE" id="PS51186">
    <property type="entry name" value="GNAT"/>
    <property type="match status" value="1"/>
</dbReference>
<dbReference type="GO" id="GO:0008080">
    <property type="term" value="F:N-acetyltransferase activity"/>
    <property type="evidence" value="ECO:0000318"/>
    <property type="project" value="GO_Central"/>
</dbReference>
<reference evidence="5" key="1">
    <citation type="journal article" date="2008" name="Nat. Genet.">
        <title>The Pristionchus pacificus genome provides a unique perspective on nematode lifestyle and parasitism.</title>
        <authorList>
            <person name="Dieterich C."/>
            <person name="Clifton S.W."/>
            <person name="Schuster L.N."/>
            <person name="Chinwalla A."/>
            <person name="Delehaunty K."/>
            <person name="Dinkelacker I."/>
            <person name="Fulton L."/>
            <person name="Fulton R."/>
            <person name="Godfrey J."/>
            <person name="Minx P."/>
            <person name="Mitreva M."/>
            <person name="Roeseler W."/>
            <person name="Tian H."/>
            <person name="Witte H."/>
            <person name="Yang S.P."/>
            <person name="Wilson R.K."/>
            <person name="Sommer R.J."/>
        </authorList>
    </citation>
    <scope>NUCLEOTIDE SEQUENCE [LARGE SCALE GENOMIC DNA]</scope>
    <source>
        <strain evidence="5">PS312</strain>
    </source>
</reference>
<organism evidence="4 5">
    <name type="scientific">Pristionchus pacificus</name>
    <name type="common">Parasitic nematode worm</name>
    <dbReference type="NCBI Taxonomy" id="54126"/>
    <lineage>
        <taxon>Eukaryota</taxon>
        <taxon>Metazoa</taxon>
        <taxon>Ecdysozoa</taxon>
        <taxon>Nematoda</taxon>
        <taxon>Chromadorea</taxon>
        <taxon>Rhabditida</taxon>
        <taxon>Rhabditina</taxon>
        <taxon>Diplogasteromorpha</taxon>
        <taxon>Diplogasteroidea</taxon>
        <taxon>Neodiplogasteridae</taxon>
        <taxon>Pristionchus</taxon>
    </lineage>
</organism>
<evidence type="ECO:0000313" key="5">
    <source>
        <dbReference type="Proteomes" id="UP000005239"/>
    </source>
</evidence>
<comment type="similarity">
    <text evidence="1">Belongs to the acetyltransferase family.</text>
</comment>
<evidence type="ECO:0000256" key="2">
    <source>
        <dbReference type="ARBA" id="ARBA00022679"/>
    </source>
</evidence>